<dbReference type="GO" id="GO:0005634">
    <property type="term" value="C:nucleus"/>
    <property type="evidence" value="ECO:0007669"/>
    <property type="project" value="UniProtKB-SubCell"/>
</dbReference>
<evidence type="ECO:0000259" key="19">
    <source>
        <dbReference type="Pfam" id="PF12178"/>
    </source>
</evidence>
<keyword evidence="16" id="KW-0137">Centromere</keyword>
<feature type="domain" description="Inner centromere protein ARK-binding" evidence="18">
    <location>
        <begin position="548"/>
        <end position="604"/>
    </location>
</feature>
<sequence length="629" mass="72780">MFVCTMSFRFSILQSLKELSDRKLQQFMSNIDDVHGVWLQEIKREADRVLTGDLSAPPELMPKTPSQKRGRKKRVSQGSLGGPSSSKRFSKGKRSIIRGSTVKPLDLITEDEGILQASTSGQVVEQPKRSTRRRKQTVADASLEETEVEADEPKACSSIPTPREIPAPTVSVRISFTDRRSAELVAQCVASPGRNSTRIVMAGTPSRAQRSSNVRLSSKLRYSKAVLRHSMMRRTSRRTILKKKSTRVGNTTCSSNARGESCCQMCLENHSVTRPNKKAFLQSTQKKQRLMRTPTSGGRNTVIKSFIKHTTPLQINAKSKELLEALKKKQEQEEENMKKMEEEKRRKQEEQKRKRDERLRRVVDARMKEDEEKKKRIEEKLSWTEEKSKKVCNVMAGEKAKKKIAVKHQEEVEQKRRLEEKARLAKIQKDEKWQQELVAKRAEEEVERDRKLDEACKTLELRMQRVKEMEKELEQERKALAERERAEREKALQRELESAAREERRELEEKKKLEERRWRLSPQSYRITPKGGNKTLIKSNNAEDYGMDQNSDDSTDDEMAPRKAVPSWAEGLNLHDAIAKQYFNPPDLHTYFGVCEPPKLEVIFSKSKPRYFQRTSSAVWHSPPRHGHY</sequence>
<dbReference type="GeneTree" id="ENSGT00730000111073"/>
<keyword evidence="21" id="KW-1185">Reference proteome</keyword>
<evidence type="ECO:0000256" key="12">
    <source>
        <dbReference type="ARBA" id="ARBA00022838"/>
    </source>
</evidence>
<keyword evidence="14" id="KW-0539">Nucleus</keyword>
<evidence type="ECO:0000256" key="9">
    <source>
        <dbReference type="ARBA" id="ARBA00022701"/>
    </source>
</evidence>
<feature type="region of interest" description="Disordered" evidence="17">
    <location>
        <begin position="118"/>
        <end position="164"/>
    </location>
</feature>
<evidence type="ECO:0008006" key="22">
    <source>
        <dbReference type="Google" id="ProtNLM"/>
    </source>
</evidence>
<evidence type="ECO:0000256" key="11">
    <source>
        <dbReference type="ARBA" id="ARBA00022829"/>
    </source>
</evidence>
<reference evidence="20" key="1">
    <citation type="submission" date="2025-08" db="UniProtKB">
        <authorList>
            <consortium name="Ensembl"/>
        </authorList>
    </citation>
    <scope>IDENTIFICATION</scope>
</reference>
<feature type="region of interest" description="Disordered" evidence="17">
    <location>
        <begin position="282"/>
        <end position="301"/>
    </location>
</feature>
<feature type="compositionally biased region" description="Basic residues" evidence="17">
    <location>
        <begin position="66"/>
        <end position="75"/>
    </location>
</feature>
<feature type="region of interest" description="Disordered" evidence="17">
    <location>
        <begin position="524"/>
        <end position="564"/>
    </location>
</feature>
<evidence type="ECO:0000256" key="17">
    <source>
        <dbReference type="SAM" id="MobiDB-lite"/>
    </source>
</evidence>
<dbReference type="GO" id="GO:0051257">
    <property type="term" value="P:meiotic spindle midzone assembly"/>
    <property type="evidence" value="ECO:0007669"/>
    <property type="project" value="TreeGrafter"/>
</dbReference>
<evidence type="ECO:0000256" key="4">
    <source>
        <dbReference type="ARBA" id="ARBA00004629"/>
    </source>
</evidence>
<dbReference type="Ensembl" id="ENSGMOT00000019832.2">
    <property type="protein sequence ID" value="ENSGMOP00000019363.2"/>
    <property type="gene ID" value="ENSGMOG00000036396.1"/>
</dbReference>
<keyword evidence="11" id="KW-0159">Chromosome partition</keyword>
<dbReference type="GO" id="GO:0032133">
    <property type="term" value="C:chromosome passenger complex"/>
    <property type="evidence" value="ECO:0007669"/>
    <property type="project" value="TreeGrafter"/>
</dbReference>
<proteinExistence type="inferred from homology"/>
<dbReference type="Proteomes" id="UP000694546">
    <property type="component" value="Chromosome 9"/>
</dbReference>
<dbReference type="GO" id="GO:1990385">
    <property type="term" value="C:meiotic spindle midzone"/>
    <property type="evidence" value="ECO:0007669"/>
    <property type="project" value="TreeGrafter"/>
</dbReference>
<feature type="region of interest" description="Disordered" evidence="17">
    <location>
        <begin position="329"/>
        <end position="357"/>
    </location>
</feature>
<feature type="domain" description="Chromosome passenger complex (CPC) protein INCENP N-terminal" evidence="19">
    <location>
        <begin position="14"/>
        <end position="46"/>
    </location>
</feature>
<evidence type="ECO:0000259" key="18">
    <source>
        <dbReference type="Pfam" id="PF03941"/>
    </source>
</evidence>
<evidence type="ECO:0000256" key="6">
    <source>
        <dbReference type="ARBA" id="ARBA00022454"/>
    </source>
</evidence>
<keyword evidence="7" id="KW-0963">Cytoplasm</keyword>
<dbReference type="OMA" id="SANCEMS"/>
<comment type="subcellular location">
    <subcellularLocation>
        <location evidence="4">Chromosome</location>
        <location evidence="4">Centromere</location>
        <location evidence="4">Kinetochore</location>
    </subcellularLocation>
    <subcellularLocation>
        <location evidence="2">Cytoplasm</location>
        <location evidence="2">Cytoskeleton</location>
        <location evidence="2">Spindle</location>
    </subcellularLocation>
    <subcellularLocation>
        <location evidence="3">Midbody</location>
    </subcellularLocation>
    <subcellularLocation>
        <location evidence="1">Nucleus</location>
    </subcellularLocation>
</comment>
<reference evidence="20" key="2">
    <citation type="submission" date="2025-09" db="UniProtKB">
        <authorList>
            <consortium name="Ensembl"/>
        </authorList>
    </citation>
    <scope>IDENTIFICATION</scope>
</reference>
<dbReference type="Gene3D" id="1.20.5.3600">
    <property type="match status" value="1"/>
</dbReference>
<evidence type="ECO:0000256" key="1">
    <source>
        <dbReference type="ARBA" id="ARBA00004123"/>
    </source>
</evidence>
<dbReference type="Pfam" id="PF12178">
    <property type="entry name" value="INCENP_N"/>
    <property type="match status" value="1"/>
</dbReference>
<comment type="similarity">
    <text evidence="5">Belongs to the INCENP family.</text>
</comment>
<name>A0A8C4ZP69_GADMO</name>
<evidence type="ECO:0000313" key="20">
    <source>
        <dbReference type="Ensembl" id="ENSGMOP00000019363.2"/>
    </source>
</evidence>
<feature type="region of interest" description="Disordered" evidence="17">
    <location>
        <begin position="53"/>
        <end position="95"/>
    </location>
</feature>
<keyword evidence="9" id="KW-0493">Microtubule</keyword>
<evidence type="ECO:0000256" key="10">
    <source>
        <dbReference type="ARBA" id="ARBA00022776"/>
    </source>
</evidence>
<evidence type="ECO:0000256" key="5">
    <source>
        <dbReference type="ARBA" id="ARBA00010042"/>
    </source>
</evidence>
<organism evidence="20 21">
    <name type="scientific">Gadus morhua</name>
    <name type="common">Atlantic cod</name>
    <dbReference type="NCBI Taxonomy" id="8049"/>
    <lineage>
        <taxon>Eukaryota</taxon>
        <taxon>Metazoa</taxon>
        <taxon>Chordata</taxon>
        <taxon>Craniata</taxon>
        <taxon>Vertebrata</taxon>
        <taxon>Euteleostomi</taxon>
        <taxon>Actinopterygii</taxon>
        <taxon>Neopterygii</taxon>
        <taxon>Teleostei</taxon>
        <taxon>Neoteleostei</taxon>
        <taxon>Acanthomorphata</taxon>
        <taxon>Zeiogadaria</taxon>
        <taxon>Gadariae</taxon>
        <taxon>Gadiformes</taxon>
        <taxon>Gadoidei</taxon>
        <taxon>Gadidae</taxon>
        <taxon>Gadus</taxon>
    </lineage>
</organism>
<keyword evidence="8" id="KW-0132">Cell division</keyword>
<keyword evidence="6" id="KW-0158">Chromosome</keyword>
<feature type="region of interest" description="Disordered" evidence="17">
    <location>
        <begin position="469"/>
        <end position="512"/>
    </location>
</feature>
<keyword evidence="10" id="KW-0498">Mitosis</keyword>
<dbReference type="InterPro" id="IPR022006">
    <property type="entry name" value="INCENP_N"/>
</dbReference>
<dbReference type="AlphaFoldDB" id="A0A8C4ZP69"/>
<dbReference type="PANTHER" id="PTHR13142">
    <property type="entry name" value="INNER CENTROMERE PROTEIN"/>
    <property type="match status" value="1"/>
</dbReference>
<dbReference type="Gene3D" id="6.10.250.2990">
    <property type="match status" value="1"/>
</dbReference>
<evidence type="ECO:0000256" key="8">
    <source>
        <dbReference type="ARBA" id="ARBA00022618"/>
    </source>
</evidence>
<dbReference type="Pfam" id="PF03941">
    <property type="entry name" value="INCENP_ARK-bind"/>
    <property type="match status" value="1"/>
</dbReference>
<accession>A0A8C4ZP69</accession>
<evidence type="ECO:0000256" key="14">
    <source>
        <dbReference type="ARBA" id="ARBA00023242"/>
    </source>
</evidence>
<evidence type="ECO:0000256" key="15">
    <source>
        <dbReference type="ARBA" id="ARBA00023306"/>
    </source>
</evidence>
<dbReference type="GO" id="GO:0000776">
    <property type="term" value="C:kinetochore"/>
    <property type="evidence" value="ECO:0007669"/>
    <property type="project" value="UniProtKB-KW"/>
</dbReference>
<evidence type="ECO:0000256" key="3">
    <source>
        <dbReference type="ARBA" id="ARBA00004214"/>
    </source>
</evidence>
<dbReference type="GO" id="GO:0000281">
    <property type="term" value="P:mitotic cytokinesis"/>
    <property type="evidence" value="ECO:0007669"/>
    <property type="project" value="TreeGrafter"/>
</dbReference>
<evidence type="ECO:0000256" key="16">
    <source>
        <dbReference type="ARBA" id="ARBA00023328"/>
    </source>
</evidence>
<evidence type="ECO:0000256" key="2">
    <source>
        <dbReference type="ARBA" id="ARBA00004186"/>
    </source>
</evidence>
<evidence type="ECO:0000313" key="21">
    <source>
        <dbReference type="Proteomes" id="UP000694546"/>
    </source>
</evidence>
<dbReference type="PANTHER" id="PTHR13142:SF1">
    <property type="entry name" value="INNER CENTROMERE PROTEIN"/>
    <property type="match status" value="1"/>
</dbReference>
<dbReference type="InterPro" id="IPR005635">
    <property type="entry name" value="Inner_centromere_prot_ARK-bd"/>
</dbReference>
<evidence type="ECO:0000256" key="13">
    <source>
        <dbReference type="ARBA" id="ARBA00023212"/>
    </source>
</evidence>
<protein>
    <recommendedName>
        <fullName evidence="22">Inner centromere protein</fullName>
    </recommendedName>
</protein>
<keyword evidence="12" id="KW-0995">Kinetochore</keyword>
<dbReference type="GO" id="GO:0030496">
    <property type="term" value="C:midbody"/>
    <property type="evidence" value="ECO:0007669"/>
    <property type="project" value="UniProtKB-SubCell"/>
</dbReference>
<keyword evidence="15" id="KW-0131">Cell cycle</keyword>
<dbReference type="GO" id="GO:0051310">
    <property type="term" value="P:metaphase chromosome alignment"/>
    <property type="evidence" value="ECO:0007669"/>
    <property type="project" value="TreeGrafter"/>
</dbReference>
<keyword evidence="13" id="KW-0206">Cytoskeleton</keyword>
<evidence type="ECO:0000256" key="7">
    <source>
        <dbReference type="ARBA" id="ARBA00022490"/>
    </source>
</evidence>
<dbReference type="GO" id="GO:0005874">
    <property type="term" value="C:microtubule"/>
    <property type="evidence" value="ECO:0007669"/>
    <property type="project" value="UniProtKB-KW"/>
</dbReference>